<accession>A0A7K1UPK2</accession>
<feature type="domain" description="Transcriptional regulator SbtR-like C-terminal" evidence="2">
    <location>
        <begin position="76"/>
        <end position="171"/>
    </location>
</feature>
<gene>
    <name evidence="3" type="ORF">GPX89_03335</name>
</gene>
<evidence type="ECO:0000256" key="1">
    <source>
        <dbReference type="SAM" id="MobiDB-lite"/>
    </source>
</evidence>
<dbReference type="InterPro" id="IPR036271">
    <property type="entry name" value="Tet_transcr_reg_TetR-rel_C_sf"/>
</dbReference>
<reference evidence="3 4" key="1">
    <citation type="submission" date="2019-12" db="EMBL/GenBank/DDBJ databases">
        <title>Nocardia sp. nov. ET3-3 isolated from soil.</title>
        <authorList>
            <person name="Kanchanasin P."/>
            <person name="Tanasupawat S."/>
            <person name="Yuki M."/>
            <person name="Kudo T."/>
        </authorList>
    </citation>
    <scope>NUCLEOTIDE SEQUENCE [LARGE SCALE GENOMIC DNA]</scope>
    <source>
        <strain evidence="3 4">ET3-3</strain>
    </source>
</reference>
<organism evidence="3 4">
    <name type="scientific">Nocardia terrae</name>
    <dbReference type="NCBI Taxonomy" id="2675851"/>
    <lineage>
        <taxon>Bacteria</taxon>
        <taxon>Bacillati</taxon>
        <taxon>Actinomycetota</taxon>
        <taxon>Actinomycetes</taxon>
        <taxon>Mycobacteriales</taxon>
        <taxon>Nocardiaceae</taxon>
        <taxon>Nocardia</taxon>
    </lineage>
</organism>
<dbReference type="SUPFAM" id="SSF48498">
    <property type="entry name" value="Tetracyclin repressor-like, C-terminal domain"/>
    <property type="match status" value="1"/>
</dbReference>
<evidence type="ECO:0000259" key="2">
    <source>
        <dbReference type="Pfam" id="PF21597"/>
    </source>
</evidence>
<protein>
    <submittedName>
        <fullName evidence="3">TetR/AcrR family transcriptional regulator</fullName>
    </submittedName>
</protein>
<dbReference type="AlphaFoldDB" id="A0A7K1UPK2"/>
<sequence length="184" mass="18740">MPVHRVPEPSGKAAVPVSCSKTVHRPRRTAGSVGSGSMRVGAPEARSGGSSVEREMVAAGRELTGCADTLAAEQDSGTAFLTLFAELVGAGATHRGPAEALAGAGFDIDAAAVAARCDVSGRLRELLAAAQRAGAIRSEITYADVKALMSGCLAYPGEDSRRVIDGVCRGLPPTDRPAGARTIQ</sequence>
<dbReference type="InterPro" id="IPR049445">
    <property type="entry name" value="TetR_SbtR-like_C"/>
</dbReference>
<evidence type="ECO:0000313" key="3">
    <source>
        <dbReference type="EMBL" id="MVU76273.1"/>
    </source>
</evidence>
<name>A0A7K1UPK2_9NOCA</name>
<keyword evidence="4" id="KW-1185">Reference proteome</keyword>
<evidence type="ECO:0000313" key="4">
    <source>
        <dbReference type="Proteomes" id="UP000466794"/>
    </source>
</evidence>
<dbReference type="Gene3D" id="1.10.357.10">
    <property type="entry name" value="Tetracycline Repressor, domain 2"/>
    <property type="match status" value="1"/>
</dbReference>
<dbReference type="Pfam" id="PF21597">
    <property type="entry name" value="TetR_C_43"/>
    <property type="match status" value="1"/>
</dbReference>
<dbReference type="EMBL" id="WRPP01000001">
    <property type="protein sequence ID" value="MVU76273.1"/>
    <property type="molecule type" value="Genomic_DNA"/>
</dbReference>
<comment type="caution">
    <text evidence="3">The sequence shown here is derived from an EMBL/GenBank/DDBJ whole genome shotgun (WGS) entry which is preliminary data.</text>
</comment>
<dbReference type="RefSeq" id="WP_157354984.1">
    <property type="nucleotide sequence ID" value="NZ_WRPP01000001.1"/>
</dbReference>
<dbReference type="Proteomes" id="UP000466794">
    <property type="component" value="Unassembled WGS sequence"/>
</dbReference>
<feature type="region of interest" description="Disordered" evidence="1">
    <location>
        <begin position="24"/>
        <end position="51"/>
    </location>
</feature>
<proteinExistence type="predicted"/>